<comment type="caution">
    <text evidence="2">The sequence shown here is derived from an EMBL/GenBank/DDBJ whole genome shotgun (WGS) entry which is preliminary data.</text>
</comment>
<organism evidence="2 3">
    <name type="scientific">Streptomyces daqingensis</name>
    <dbReference type="NCBI Taxonomy" id="1472640"/>
    <lineage>
        <taxon>Bacteria</taxon>
        <taxon>Bacillati</taxon>
        <taxon>Actinomycetota</taxon>
        <taxon>Actinomycetes</taxon>
        <taxon>Kitasatosporales</taxon>
        <taxon>Streptomycetaceae</taxon>
        <taxon>Streptomyces</taxon>
    </lineage>
</organism>
<keyword evidence="1" id="KW-0812">Transmembrane</keyword>
<accession>A0ABQ2MPA3</accession>
<keyword evidence="1" id="KW-0472">Membrane</keyword>
<feature type="transmembrane region" description="Helical" evidence="1">
    <location>
        <begin position="28"/>
        <end position="49"/>
    </location>
</feature>
<feature type="transmembrane region" description="Helical" evidence="1">
    <location>
        <begin position="175"/>
        <end position="194"/>
    </location>
</feature>
<sequence>MVTERMVKSEVSGTPGPAAGRGRGMRAFGARLIGLLLLALALGLGYAGVVSGIQEPFSKSIAGTITVERCAEGDTRRAPQECEGVFVSDDGKTKDSDFAEVETEEPYVKGDRIDVVQIDTYSYETSLTSAVAAGLRYLFGGLCALGPALFCLIAGRWPGPRAAGALRSLPPAFSWMTFPLVGVGLLGLIVCGIVKGAT</sequence>
<gene>
    <name evidence="2" type="ORF">GCM10012287_48610</name>
</gene>
<keyword evidence="1" id="KW-1133">Transmembrane helix</keyword>
<keyword evidence="3" id="KW-1185">Reference proteome</keyword>
<feature type="transmembrane region" description="Helical" evidence="1">
    <location>
        <begin position="137"/>
        <end position="155"/>
    </location>
</feature>
<dbReference type="Proteomes" id="UP000631535">
    <property type="component" value="Unassembled WGS sequence"/>
</dbReference>
<evidence type="ECO:0000313" key="2">
    <source>
        <dbReference type="EMBL" id="GGO56012.1"/>
    </source>
</evidence>
<dbReference type="EMBL" id="BMMP01000018">
    <property type="protein sequence ID" value="GGO56012.1"/>
    <property type="molecule type" value="Genomic_DNA"/>
</dbReference>
<proteinExistence type="predicted"/>
<name>A0ABQ2MPA3_9ACTN</name>
<evidence type="ECO:0008006" key="4">
    <source>
        <dbReference type="Google" id="ProtNLM"/>
    </source>
</evidence>
<evidence type="ECO:0000313" key="3">
    <source>
        <dbReference type="Proteomes" id="UP000631535"/>
    </source>
</evidence>
<evidence type="ECO:0000256" key="1">
    <source>
        <dbReference type="SAM" id="Phobius"/>
    </source>
</evidence>
<reference evidence="3" key="1">
    <citation type="journal article" date="2019" name="Int. J. Syst. Evol. Microbiol.">
        <title>The Global Catalogue of Microorganisms (GCM) 10K type strain sequencing project: providing services to taxonomists for standard genome sequencing and annotation.</title>
        <authorList>
            <consortium name="The Broad Institute Genomics Platform"/>
            <consortium name="The Broad Institute Genome Sequencing Center for Infectious Disease"/>
            <person name="Wu L."/>
            <person name="Ma J."/>
        </authorList>
    </citation>
    <scope>NUCLEOTIDE SEQUENCE [LARGE SCALE GENOMIC DNA]</scope>
    <source>
        <strain evidence="3">CGMCC 4.7178</strain>
    </source>
</reference>
<protein>
    <recommendedName>
        <fullName evidence="4">Integral membrane protein</fullName>
    </recommendedName>
</protein>